<keyword evidence="3" id="KW-1185">Reference proteome</keyword>
<dbReference type="Proteomes" id="UP000292003">
    <property type="component" value="Unassembled WGS sequence"/>
</dbReference>
<sequence length="231" mass="23982">MVDALARRLVRPGAVLRGEERGAGPTLLLLHAGGERRRVWTPVTDVLVPAGFRCVAFDQRGHGDSDGSPRRFGPCAGDVAAMVRAEPAGCVVVGASLGGLAAIGALADPEVRSRVAGLVLVDVVPGVDPTRVRDFLARQGLSGVYSELVEDILAQVSRLRRITAELGLPILLVRGGAGSPVTDEDVEDLRCLAPHVTVSRVPGAGHLVARDQPVALAETICRTFSPAASAG</sequence>
<dbReference type="Gene3D" id="3.40.50.1820">
    <property type="entry name" value="alpha/beta hydrolase"/>
    <property type="match status" value="2"/>
</dbReference>
<dbReference type="RefSeq" id="WP_130476025.1">
    <property type="nucleotide sequence ID" value="NZ_SFCC01000007.1"/>
</dbReference>
<dbReference type="OrthoDB" id="333547at2"/>
<protein>
    <submittedName>
        <fullName evidence="2">Alpha/beta fold hydrolase</fullName>
    </submittedName>
</protein>
<dbReference type="EMBL" id="SFCC01000007">
    <property type="protein sequence ID" value="RZQ63021.1"/>
    <property type="molecule type" value="Genomic_DNA"/>
</dbReference>
<evidence type="ECO:0000313" key="3">
    <source>
        <dbReference type="Proteomes" id="UP000292003"/>
    </source>
</evidence>
<dbReference type="AlphaFoldDB" id="A0A4Q7J606"/>
<feature type="domain" description="AB hydrolase-1" evidence="1">
    <location>
        <begin position="27"/>
        <end position="218"/>
    </location>
</feature>
<accession>A0A4Q7J606</accession>
<dbReference type="InterPro" id="IPR029058">
    <property type="entry name" value="AB_hydrolase_fold"/>
</dbReference>
<dbReference type="PANTHER" id="PTHR43194">
    <property type="entry name" value="HYDROLASE ALPHA/BETA FOLD FAMILY"/>
    <property type="match status" value="1"/>
</dbReference>
<dbReference type="InterPro" id="IPR050228">
    <property type="entry name" value="Carboxylesterase_BioH"/>
</dbReference>
<dbReference type="GO" id="GO:0016787">
    <property type="term" value="F:hydrolase activity"/>
    <property type="evidence" value="ECO:0007669"/>
    <property type="project" value="UniProtKB-KW"/>
</dbReference>
<proteinExistence type="predicted"/>
<dbReference type="Pfam" id="PF12697">
    <property type="entry name" value="Abhydrolase_6"/>
    <property type="match status" value="1"/>
</dbReference>
<evidence type="ECO:0000313" key="2">
    <source>
        <dbReference type="EMBL" id="RZQ63021.1"/>
    </source>
</evidence>
<dbReference type="InterPro" id="IPR000073">
    <property type="entry name" value="AB_hydrolase_1"/>
</dbReference>
<comment type="caution">
    <text evidence="2">The sequence shown here is derived from an EMBL/GenBank/DDBJ whole genome shotgun (WGS) entry which is preliminary data.</text>
</comment>
<keyword evidence="2" id="KW-0378">Hydrolase</keyword>
<reference evidence="2 3" key="1">
    <citation type="submission" date="2019-02" db="EMBL/GenBank/DDBJ databases">
        <title>Draft genome sequence of Amycolatopsis sp. 8-3EHSu isolated from roots of Suaeda maritima.</title>
        <authorList>
            <person name="Duangmal K."/>
            <person name="Chantavorakit T."/>
        </authorList>
    </citation>
    <scope>NUCLEOTIDE SEQUENCE [LARGE SCALE GENOMIC DNA]</scope>
    <source>
        <strain evidence="2 3">8-3EHSu</strain>
    </source>
</reference>
<organism evidence="2 3">
    <name type="scientific">Amycolatopsis suaedae</name>
    <dbReference type="NCBI Taxonomy" id="2510978"/>
    <lineage>
        <taxon>Bacteria</taxon>
        <taxon>Bacillati</taxon>
        <taxon>Actinomycetota</taxon>
        <taxon>Actinomycetes</taxon>
        <taxon>Pseudonocardiales</taxon>
        <taxon>Pseudonocardiaceae</taxon>
        <taxon>Amycolatopsis</taxon>
    </lineage>
</organism>
<name>A0A4Q7J606_9PSEU</name>
<dbReference type="SUPFAM" id="SSF53474">
    <property type="entry name" value="alpha/beta-Hydrolases"/>
    <property type="match status" value="1"/>
</dbReference>
<gene>
    <name evidence="2" type="ORF">EWH70_15120</name>
</gene>
<dbReference type="PANTHER" id="PTHR43194:SF2">
    <property type="entry name" value="PEROXISOMAL MEMBRANE PROTEIN LPX1"/>
    <property type="match status" value="1"/>
</dbReference>
<evidence type="ECO:0000259" key="1">
    <source>
        <dbReference type="Pfam" id="PF12697"/>
    </source>
</evidence>